<evidence type="ECO:0000256" key="5">
    <source>
        <dbReference type="ARBA" id="ARBA00012515"/>
    </source>
</evidence>
<reference evidence="16" key="1">
    <citation type="submission" date="2020-04" db="EMBL/GenBank/DDBJ databases">
        <authorList>
            <person name="Alioto T."/>
            <person name="Alioto T."/>
            <person name="Gomez Garrido J."/>
        </authorList>
    </citation>
    <scope>NUCLEOTIDE SEQUENCE</scope>
    <source>
        <strain evidence="16">A484AB</strain>
    </source>
</reference>
<dbReference type="Gene3D" id="3.20.20.70">
    <property type="entry name" value="Aldolase class I"/>
    <property type="match status" value="1"/>
</dbReference>
<comment type="similarity">
    <text evidence="4">Belongs to the DeoC/FbaB aldolase family. DeoC type 2 subfamily.</text>
</comment>
<protein>
    <recommendedName>
        <fullName evidence="15">Deoxyribose-phosphate aldolase</fullName>
        <ecNumber evidence="5">4.1.2.4</ecNumber>
    </recommendedName>
    <alternativeName>
        <fullName evidence="11">2-deoxy-D-ribose 5-phosphate aldolase</fullName>
    </alternativeName>
    <alternativeName>
        <fullName evidence="10">Phosphodeoxyriboaldolase</fullName>
    </alternativeName>
</protein>
<comment type="subcellular location">
    <subcellularLocation>
        <location evidence="2">Cytoplasmic granule</location>
    </subcellularLocation>
    <subcellularLocation>
        <location evidence="1">Nucleus</location>
    </subcellularLocation>
</comment>
<name>A0A6S7GME8_PARCT</name>
<evidence type="ECO:0000256" key="4">
    <source>
        <dbReference type="ARBA" id="ARBA00009473"/>
    </source>
</evidence>
<dbReference type="SUPFAM" id="SSF51569">
    <property type="entry name" value="Aldolase"/>
    <property type="match status" value="1"/>
</dbReference>
<dbReference type="NCBIfam" id="TIGR00126">
    <property type="entry name" value="deoC"/>
    <property type="match status" value="1"/>
</dbReference>
<dbReference type="InterPro" id="IPR002915">
    <property type="entry name" value="DeoC/FbaB/LacD_aldolase"/>
</dbReference>
<evidence type="ECO:0000256" key="2">
    <source>
        <dbReference type="ARBA" id="ARBA00004463"/>
    </source>
</evidence>
<keyword evidence="9" id="KW-0704">Schiff base</keyword>
<evidence type="ECO:0000256" key="13">
    <source>
        <dbReference type="ARBA" id="ARBA00054733"/>
    </source>
</evidence>
<dbReference type="AlphaFoldDB" id="A0A6S7GME8"/>
<comment type="function">
    <text evidence="13">Catalyzes a reversible aldol reaction between acetaldehyde and D-glyceraldehyde 3-phosphate to generate 2-deoxy-D-ribose 5-phosphate. Participates in stress granule (SG) assembly. May allow ATP production from extracellular deoxyinosine in conditions of energy deprivation.</text>
</comment>
<evidence type="ECO:0000256" key="8">
    <source>
        <dbReference type="ARBA" id="ARBA00023242"/>
    </source>
</evidence>
<comment type="pathway">
    <text evidence="3">Carbohydrate degradation; 2-deoxy-D-ribose 1-phosphate degradation; D-glyceraldehyde 3-phosphate and acetaldehyde from 2-deoxy-alpha-D-ribose 1-phosphate: step 2/2.</text>
</comment>
<comment type="catalytic activity">
    <reaction evidence="12">
        <text>2-deoxy-D-ribose 5-phosphate = D-glyceraldehyde 3-phosphate + acetaldehyde</text>
        <dbReference type="Rhea" id="RHEA:12821"/>
        <dbReference type="ChEBI" id="CHEBI:15343"/>
        <dbReference type="ChEBI" id="CHEBI:59776"/>
        <dbReference type="ChEBI" id="CHEBI:62877"/>
        <dbReference type="EC" id="4.1.2.4"/>
    </reaction>
</comment>
<gene>
    <name evidence="16" type="ORF">PACLA_8A023693</name>
</gene>
<dbReference type="InterPro" id="IPR013785">
    <property type="entry name" value="Aldolase_TIM"/>
</dbReference>
<keyword evidence="6" id="KW-0963">Cytoplasm</keyword>
<evidence type="ECO:0000256" key="7">
    <source>
        <dbReference type="ARBA" id="ARBA00023239"/>
    </source>
</evidence>
<evidence type="ECO:0000313" key="16">
    <source>
        <dbReference type="EMBL" id="CAB3990596.1"/>
    </source>
</evidence>
<dbReference type="GO" id="GO:0016052">
    <property type="term" value="P:carbohydrate catabolic process"/>
    <property type="evidence" value="ECO:0007669"/>
    <property type="project" value="TreeGrafter"/>
</dbReference>
<dbReference type="GO" id="GO:0005737">
    <property type="term" value="C:cytoplasm"/>
    <property type="evidence" value="ECO:0007669"/>
    <property type="project" value="InterPro"/>
</dbReference>
<evidence type="ECO:0000256" key="11">
    <source>
        <dbReference type="ARBA" id="ARBA00032755"/>
    </source>
</evidence>
<evidence type="ECO:0000256" key="9">
    <source>
        <dbReference type="ARBA" id="ARBA00023270"/>
    </source>
</evidence>
<dbReference type="UniPathway" id="UPA00002">
    <property type="reaction ID" value="UER00468"/>
</dbReference>
<sequence>MSSHIERNPGMDLDISWVRKSCVNLPAVNRRAETLKTRRSIKKQWQAAWLLRAVSCLDLTTLSGDDTSGNVARLCFKAQSPVRQDLLKSMGFDKEITVGAVCVYSTRVPDAVKSLKDAGSNIPIASVAAGFPAGQTPLKQRLEEIEMAVSYGAKEIDIVISRAYVLDGDWQALYDEVKACRKACGDAHLKTIIATGELGSLVNVYRASLVCMMAGSDFIKTSTGKESVNATFSVALVMVRAIRDYYQKTGYKIGFKPAGGIRSAKEALTWLALMKEELGDEWTQPNLFRIGASSLLLDIERQLFHFVTGRYAAAHEMPMS</sequence>
<keyword evidence="8" id="KW-0539">Nucleus</keyword>
<organism evidence="16 17">
    <name type="scientific">Paramuricea clavata</name>
    <name type="common">Red gorgonian</name>
    <name type="synonym">Violescent sea-whip</name>
    <dbReference type="NCBI Taxonomy" id="317549"/>
    <lineage>
        <taxon>Eukaryota</taxon>
        <taxon>Metazoa</taxon>
        <taxon>Cnidaria</taxon>
        <taxon>Anthozoa</taxon>
        <taxon>Octocorallia</taxon>
        <taxon>Malacalcyonacea</taxon>
        <taxon>Plexauridae</taxon>
        <taxon>Paramuricea</taxon>
    </lineage>
</organism>
<dbReference type="SMART" id="SM01133">
    <property type="entry name" value="DeoC"/>
    <property type="match status" value="1"/>
</dbReference>
<dbReference type="FunFam" id="3.20.20.70:FF:000103">
    <property type="entry name" value="Putative deoxyribose-phosphate aldolase"/>
    <property type="match status" value="1"/>
</dbReference>
<dbReference type="CDD" id="cd00959">
    <property type="entry name" value="DeoC"/>
    <property type="match status" value="1"/>
</dbReference>
<evidence type="ECO:0000256" key="3">
    <source>
        <dbReference type="ARBA" id="ARBA00004816"/>
    </source>
</evidence>
<dbReference type="EMBL" id="CACRXK020001688">
    <property type="protein sequence ID" value="CAB3990596.1"/>
    <property type="molecule type" value="Genomic_DNA"/>
</dbReference>
<proteinExistence type="inferred from homology"/>
<dbReference type="GO" id="GO:0005634">
    <property type="term" value="C:nucleus"/>
    <property type="evidence" value="ECO:0007669"/>
    <property type="project" value="UniProtKB-SubCell"/>
</dbReference>
<keyword evidence="17" id="KW-1185">Reference proteome</keyword>
<dbReference type="InterPro" id="IPR011343">
    <property type="entry name" value="DeoC"/>
</dbReference>
<evidence type="ECO:0000256" key="12">
    <source>
        <dbReference type="ARBA" id="ARBA00048791"/>
    </source>
</evidence>
<dbReference type="PANTHER" id="PTHR10889:SF3">
    <property type="entry name" value="DEOXYRIBOSE-PHOSPHATE ALDOLASE"/>
    <property type="match status" value="1"/>
</dbReference>
<accession>A0A6S7GME8</accession>
<evidence type="ECO:0000256" key="10">
    <source>
        <dbReference type="ARBA" id="ARBA00031814"/>
    </source>
</evidence>
<evidence type="ECO:0000256" key="6">
    <source>
        <dbReference type="ARBA" id="ARBA00022490"/>
    </source>
</evidence>
<dbReference type="Proteomes" id="UP001152795">
    <property type="component" value="Unassembled WGS sequence"/>
</dbReference>
<dbReference type="PIRSF" id="PIRSF001357">
    <property type="entry name" value="DeoC"/>
    <property type="match status" value="1"/>
</dbReference>
<evidence type="ECO:0000256" key="14">
    <source>
        <dbReference type="ARBA" id="ARBA00061866"/>
    </source>
</evidence>
<comment type="caution">
    <text evidence="16">The sequence shown here is derived from an EMBL/GenBank/DDBJ whole genome shotgun (WGS) entry which is preliminary data.</text>
</comment>
<evidence type="ECO:0000256" key="1">
    <source>
        <dbReference type="ARBA" id="ARBA00004123"/>
    </source>
</evidence>
<dbReference type="EC" id="4.1.2.4" evidence="5"/>
<keyword evidence="7" id="KW-0456">Lyase</keyword>
<dbReference type="PANTHER" id="PTHR10889">
    <property type="entry name" value="DEOXYRIBOSE-PHOSPHATE ALDOLASE"/>
    <property type="match status" value="1"/>
</dbReference>
<dbReference type="Pfam" id="PF01791">
    <property type="entry name" value="DeoC"/>
    <property type="match status" value="1"/>
</dbReference>
<dbReference type="GO" id="GO:0046386">
    <property type="term" value="P:deoxyribose phosphate catabolic process"/>
    <property type="evidence" value="ECO:0007669"/>
    <property type="project" value="UniProtKB-UniPathway"/>
</dbReference>
<comment type="subunit">
    <text evidence="14">Interacts with YBX1.</text>
</comment>
<dbReference type="OrthoDB" id="70823at2759"/>
<evidence type="ECO:0000313" key="17">
    <source>
        <dbReference type="Proteomes" id="UP001152795"/>
    </source>
</evidence>
<evidence type="ECO:0000256" key="15">
    <source>
        <dbReference type="ARBA" id="ARBA00068105"/>
    </source>
</evidence>
<dbReference type="GO" id="GO:0004139">
    <property type="term" value="F:deoxyribose-phosphate aldolase activity"/>
    <property type="evidence" value="ECO:0007669"/>
    <property type="project" value="UniProtKB-EC"/>
</dbReference>
<dbReference type="GO" id="GO:0009264">
    <property type="term" value="P:deoxyribonucleotide catabolic process"/>
    <property type="evidence" value="ECO:0007669"/>
    <property type="project" value="InterPro"/>
</dbReference>